<dbReference type="Gene3D" id="1.10.4160.10">
    <property type="entry name" value="Hydantoin permease"/>
    <property type="match status" value="1"/>
</dbReference>
<evidence type="ECO:0000256" key="1">
    <source>
        <dbReference type="ARBA" id="ARBA00004141"/>
    </source>
</evidence>
<evidence type="ECO:0000256" key="5">
    <source>
        <dbReference type="ARBA" id="ARBA00022989"/>
    </source>
</evidence>
<reference evidence="9" key="1">
    <citation type="journal article" date="2014" name="Int. J. Syst. Evol. Microbiol.">
        <title>Complete genome sequence of Corynebacterium casei LMG S-19264T (=DSM 44701T), isolated from a smear-ripened cheese.</title>
        <authorList>
            <consortium name="US DOE Joint Genome Institute (JGI-PGF)"/>
            <person name="Walter F."/>
            <person name="Albersmeier A."/>
            <person name="Kalinowski J."/>
            <person name="Ruckert C."/>
        </authorList>
    </citation>
    <scope>NUCLEOTIDE SEQUENCE</scope>
    <source>
        <strain evidence="9">JCM 13583</strain>
    </source>
</reference>
<evidence type="ECO:0000256" key="4">
    <source>
        <dbReference type="ARBA" id="ARBA00022692"/>
    </source>
</evidence>
<feature type="transmembrane region" description="Helical" evidence="8">
    <location>
        <begin position="54"/>
        <end position="77"/>
    </location>
</feature>
<dbReference type="PANTHER" id="PTHR31806:SF1">
    <property type="entry name" value="PURINE-CYTOSINE PERMEASE FCY2-RELATED"/>
    <property type="match status" value="1"/>
</dbReference>
<feature type="transmembrane region" description="Helical" evidence="8">
    <location>
        <begin position="410"/>
        <end position="430"/>
    </location>
</feature>
<comment type="similarity">
    <text evidence="2">Belongs to the purine-cytosine permease (2.A.39) family.</text>
</comment>
<dbReference type="RefSeq" id="WP_188681024.1">
    <property type="nucleotide sequence ID" value="NZ_BMNY01000001.1"/>
</dbReference>
<feature type="transmembrane region" description="Helical" evidence="8">
    <location>
        <begin position="372"/>
        <end position="390"/>
    </location>
</feature>
<dbReference type="Pfam" id="PF02133">
    <property type="entry name" value="Transp_cyt_pur"/>
    <property type="match status" value="1"/>
</dbReference>
<feature type="transmembrane region" description="Helical" evidence="8">
    <location>
        <begin position="313"/>
        <end position="334"/>
    </location>
</feature>
<feature type="transmembrane region" description="Helical" evidence="8">
    <location>
        <begin position="340"/>
        <end position="360"/>
    </location>
</feature>
<dbReference type="InterPro" id="IPR026030">
    <property type="entry name" value="Pur-cyt_permease_Fcy2/21/22"/>
</dbReference>
<evidence type="ECO:0000256" key="2">
    <source>
        <dbReference type="ARBA" id="ARBA00008974"/>
    </source>
</evidence>
<dbReference type="EMBL" id="BMNY01000001">
    <property type="protein sequence ID" value="GGM75098.1"/>
    <property type="molecule type" value="Genomic_DNA"/>
</dbReference>
<feature type="transmembrane region" description="Helical" evidence="8">
    <location>
        <begin position="275"/>
        <end position="293"/>
    </location>
</feature>
<dbReference type="PANTHER" id="PTHR31806">
    <property type="entry name" value="PURINE-CYTOSINE PERMEASE FCY2-RELATED"/>
    <property type="match status" value="1"/>
</dbReference>
<dbReference type="Proteomes" id="UP000632195">
    <property type="component" value="Unassembled WGS sequence"/>
</dbReference>
<evidence type="ECO:0000313" key="10">
    <source>
        <dbReference type="Proteomes" id="UP000632195"/>
    </source>
</evidence>
<feature type="transmembrane region" description="Helical" evidence="8">
    <location>
        <begin position="26"/>
        <end position="48"/>
    </location>
</feature>
<accession>A0AA37BRP2</accession>
<organism evidence="9 10">
    <name type="scientific">Thermogymnomonas acidicola</name>
    <dbReference type="NCBI Taxonomy" id="399579"/>
    <lineage>
        <taxon>Archaea</taxon>
        <taxon>Methanobacteriati</taxon>
        <taxon>Thermoplasmatota</taxon>
        <taxon>Thermoplasmata</taxon>
        <taxon>Thermoplasmatales</taxon>
        <taxon>Thermogymnomonas</taxon>
    </lineage>
</organism>
<dbReference type="GO" id="GO:0005886">
    <property type="term" value="C:plasma membrane"/>
    <property type="evidence" value="ECO:0007669"/>
    <property type="project" value="TreeGrafter"/>
</dbReference>
<dbReference type="AlphaFoldDB" id="A0AA37BRP2"/>
<dbReference type="PIRSF" id="PIRSF002744">
    <property type="entry name" value="Pur-cyt_permease"/>
    <property type="match status" value="1"/>
</dbReference>
<feature type="transmembrane region" description="Helical" evidence="8">
    <location>
        <begin position="231"/>
        <end position="255"/>
    </location>
</feature>
<dbReference type="InterPro" id="IPR001248">
    <property type="entry name" value="Pur-cyt_permease"/>
</dbReference>
<evidence type="ECO:0000256" key="7">
    <source>
        <dbReference type="SAM" id="MobiDB-lite"/>
    </source>
</evidence>
<keyword evidence="10" id="KW-1185">Reference proteome</keyword>
<proteinExistence type="inferred from homology"/>
<keyword evidence="5 8" id="KW-1133">Transmembrane helix</keyword>
<feature type="transmembrane region" description="Helical" evidence="8">
    <location>
        <begin position="132"/>
        <end position="151"/>
    </location>
</feature>
<evidence type="ECO:0000256" key="8">
    <source>
        <dbReference type="SAM" id="Phobius"/>
    </source>
</evidence>
<dbReference type="GO" id="GO:0022857">
    <property type="term" value="F:transmembrane transporter activity"/>
    <property type="evidence" value="ECO:0007669"/>
    <property type="project" value="InterPro"/>
</dbReference>
<name>A0AA37BRP2_9ARCH</name>
<comment type="caution">
    <text evidence="9">The sequence shown here is derived from an EMBL/GenBank/DDBJ whole genome shotgun (WGS) entry which is preliminary data.</text>
</comment>
<feature type="region of interest" description="Disordered" evidence="7">
    <location>
        <begin position="1"/>
        <end position="20"/>
    </location>
</feature>
<evidence type="ECO:0000256" key="6">
    <source>
        <dbReference type="ARBA" id="ARBA00023136"/>
    </source>
</evidence>
<evidence type="ECO:0000313" key="9">
    <source>
        <dbReference type="EMBL" id="GGM75098.1"/>
    </source>
</evidence>
<feature type="transmembrane region" description="Helical" evidence="8">
    <location>
        <begin position="97"/>
        <end position="126"/>
    </location>
</feature>
<protein>
    <submittedName>
        <fullName evidence="9">Cytosine permease</fullName>
    </submittedName>
</protein>
<comment type="subcellular location">
    <subcellularLocation>
        <location evidence="1">Membrane</location>
        <topology evidence="1">Multi-pass membrane protein</topology>
    </subcellularLocation>
</comment>
<sequence>MFGNSSRPHSLNAGESETARGGNSTALFYIWFASNVTIGDFALGFIPITMGLSISLSIASFLMGTLLGGALLGIMSVTGSRTGVAQMEQAKGAFGRLGGAVMSGLQWLNTLGWLTVNTILASYAIYYAHVSLAYEVPLAVVIVVVALISFSGYRAIHLFELAMSFVLGALAVFITLHTITSPLISGYHASGNQAVAFGVTLASSFSYIMSWGPYASDYSRNMREESGRSGVFLWSFLGSVVASFWMECVGMLVAIASSDASGNPVLDLARVLGPYAAIGLVAIFLGGLSANSINLYSNTLSLRSLGMKVRRSYLVAIASAVTFALSVVGFAVFYQFYESFLLLLDYWITPWLAIMIVHSFTRVGRDMSNLPVNRWAVLSYILAIAVSVPFMDPGVLFEGPVSRVLGGVDISYYVSFVIAALLYYFTMARYRNSTEYSAAK</sequence>
<evidence type="ECO:0000256" key="3">
    <source>
        <dbReference type="ARBA" id="ARBA00022448"/>
    </source>
</evidence>
<gene>
    <name evidence="9" type="ORF">GCM10007108_11310</name>
</gene>
<feature type="transmembrane region" description="Helical" evidence="8">
    <location>
        <begin position="191"/>
        <end position="210"/>
    </location>
</feature>
<reference evidence="9" key="2">
    <citation type="submission" date="2022-09" db="EMBL/GenBank/DDBJ databases">
        <authorList>
            <person name="Sun Q."/>
            <person name="Ohkuma M."/>
        </authorList>
    </citation>
    <scope>NUCLEOTIDE SEQUENCE</scope>
    <source>
        <strain evidence="9">JCM 13583</strain>
    </source>
</reference>
<keyword evidence="6 8" id="KW-0472">Membrane</keyword>
<keyword evidence="3" id="KW-0813">Transport</keyword>
<feature type="transmembrane region" description="Helical" evidence="8">
    <location>
        <begin position="158"/>
        <end position="179"/>
    </location>
</feature>
<keyword evidence="4 8" id="KW-0812">Transmembrane</keyword>